<accession>A0A0C3D7B0</accession>
<dbReference type="EMBL" id="KN832870">
    <property type="protein sequence ID" value="KIN07234.1"/>
    <property type="molecule type" value="Genomic_DNA"/>
</dbReference>
<feature type="compositionally biased region" description="Basic and acidic residues" evidence="2">
    <location>
        <begin position="158"/>
        <end position="172"/>
    </location>
</feature>
<reference evidence="4 5" key="1">
    <citation type="submission" date="2014-04" db="EMBL/GenBank/DDBJ databases">
        <authorList>
            <consortium name="DOE Joint Genome Institute"/>
            <person name="Kuo A."/>
            <person name="Martino E."/>
            <person name="Perotto S."/>
            <person name="Kohler A."/>
            <person name="Nagy L.G."/>
            <person name="Floudas D."/>
            <person name="Copeland A."/>
            <person name="Barry K.W."/>
            <person name="Cichocki N."/>
            <person name="Veneault-Fourrey C."/>
            <person name="LaButti K."/>
            <person name="Lindquist E.A."/>
            <person name="Lipzen A."/>
            <person name="Lundell T."/>
            <person name="Morin E."/>
            <person name="Murat C."/>
            <person name="Sun H."/>
            <person name="Tunlid A."/>
            <person name="Henrissat B."/>
            <person name="Grigoriev I.V."/>
            <person name="Hibbett D.S."/>
            <person name="Martin F."/>
            <person name="Nordberg H.P."/>
            <person name="Cantor M.N."/>
            <person name="Hua S.X."/>
        </authorList>
    </citation>
    <scope>NUCLEOTIDE SEQUENCE [LARGE SCALE GENOMIC DNA]</scope>
    <source>
        <strain evidence="4 5">Zn</strain>
    </source>
</reference>
<dbReference type="STRING" id="913774.A0A0C3D7B0"/>
<dbReference type="GO" id="GO:0005737">
    <property type="term" value="C:cytoplasm"/>
    <property type="evidence" value="ECO:0007669"/>
    <property type="project" value="TreeGrafter"/>
</dbReference>
<feature type="region of interest" description="Disordered" evidence="2">
    <location>
        <begin position="131"/>
        <end position="201"/>
    </location>
</feature>
<evidence type="ECO:0000256" key="2">
    <source>
        <dbReference type="SAM" id="MobiDB-lite"/>
    </source>
</evidence>
<dbReference type="PANTHER" id="PTHR28063">
    <property type="entry name" value="RNA POLYMERASE II NUCLEAR LOCALIZATION PROTEIN IWR1"/>
    <property type="match status" value="1"/>
</dbReference>
<evidence type="ECO:0000259" key="3">
    <source>
        <dbReference type="Pfam" id="PF08574"/>
    </source>
</evidence>
<evidence type="ECO:0000313" key="4">
    <source>
        <dbReference type="EMBL" id="KIN07234.1"/>
    </source>
</evidence>
<dbReference type="InParanoid" id="A0A0C3D7B0"/>
<feature type="region of interest" description="Disordered" evidence="2">
    <location>
        <begin position="59"/>
        <end position="111"/>
    </location>
</feature>
<feature type="compositionally biased region" description="Acidic residues" evidence="2">
    <location>
        <begin position="435"/>
        <end position="444"/>
    </location>
</feature>
<dbReference type="HOGENOM" id="CLU_042180_0_0_1"/>
<dbReference type="Proteomes" id="UP000054321">
    <property type="component" value="Unassembled WGS sequence"/>
</dbReference>
<dbReference type="Pfam" id="PF08574">
    <property type="entry name" value="Iwr1"/>
    <property type="match status" value="1"/>
</dbReference>
<keyword evidence="5" id="KW-1185">Reference proteome</keyword>
<protein>
    <recommendedName>
        <fullName evidence="3">Transcription factor Iwr1 domain-containing protein</fullName>
    </recommendedName>
</protein>
<comment type="similarity">
    <text evidence="1">Belongs to the IWR1/SLC7A6OS family.</text>
</comment>
<dbReference type="InterPro" id="IPR013883">
    <property type="entry name" value="TF_Iwr1_dom"/>
</dbReference>
<dbReference type="PANTHER" id="PTHR28063:SF1">
    <property type="entry name" value="RNA POLYMERASE II NUCLEAR LOCALIZATION PROTEIN IWR1"/>
    <property type="match status" value="1"/>
</dbReference>
<feature type="region of interest" description="Disordered" evidence="2">
    <location>
        <begin position="406"/>
        <end position="480"/>
    </location>
</feature>
<sequence>MFRPPSTIHIKRKATDDPVDVLRVHELNGKRQRRATEFVFTRQAPDASISAHDGLVPAVSPAHSTRPIKPLPHPGGRASLRAAPETSAGSTTSHTHKETTQLVNKPPSHLDLEDEPEITQLQFAQRRRFHISRTSSGQGRQSPVIGGKIQKRTPTVFVERRPQPSISNEERPPTPTETRTLSTTTLTTVDAPRPQKKPGLAARTISKSTLHSSAQLATPTTISQSRNVSLPSGLVTPWDVTSEQLAKELEAYTLEEIGRNIAESGSTKPKARLVAEVQTMAKAQPKPIAQRDLEAQVWPEHILSATSSASPNIKKPASTKFKPKVPALRYFERHPEEAARFDAEVKARAAVAAATAPTPKGGDRDQADDDGDYVIDTYVRVPAEEAKIADEDDFGYLVLEAGDETEFYGEAVDNQDDEEYDEDDENAENHYAADYPDEEMESDDEFNRDPYKYRDGNASEKEEYDQNDYDEKDDDETTRYPWLKPFYMKNDELEDDDDDDELCDVNDNEAEVVGYIVDDDEKMKIAQRRK</sequence>
<feature type="compositionally biased region" description="Acidic residues" evidence="2">
    <location>
        <begin position="462"/>
        <end position="476"/>
    </location>
</feature>
<feature type="compositionally biased region" description="Low complexity" evidence="2">
    <location>
        <begin position="176"/>
        <end position="188"/>
    </location>
</feature>
<name>A0A0C3D7B0_OIDMZ</name>
<evidence type="ECO:0000313" key="5">
    <source>
        <dbReference type="Proteomes" id="UP000054321"/>
    </source>
</evidence>
<organism evidence="4 5">
    <name type="scientific">Oidiodendron maius (strain Zn)</name>
    <dbReference type="NCBI Taxonomy" id="913774"/>
    <lineage>
        <taxon>Eukaryota</taxon>
        <taxon>Fungi</taxon>
        <taxon>Dikarya</taxon>
        <taxon>Ascomycota</taxon>
        <taxon>Pezizomycotina</taxon>
        <taxon>Leotiomycetes</taxon>
        <taxon>Leotiomycetes incertae sedis</taxon>
        <taxon>Myxotrichaceae</taxon>
        <taxon>Oidiodendron</taxon>
    </lineage>
</organism>
<gene>
    <name evidence="4" type="ORF">OIDMADRAFT_174223</name>
</gene>
<feature type="compositionally biased region" description="Basic and acidic residues" evidence="2">
    <location>
        <begin position="445"/>
        <end position="461"/>
    </location>
</feature>
<feature type="compositionally biased region" description="Acidic residues" evidence="2">
    <location>
        <begin position="406"/>
        <end position="426"/>
    </location>
</feature>
<dbReference type="AlphaFoldDB" id="A0A0C3D7B0"/>
<feature type="domain" description="Transcription factor Iwr1" evidence="3">
    <location>
        <begin position="371"/>
        <end position="439"/>
    </location>
</feature>
<reference evidence="5" key="2">
    <citation type="submission" date="2015-01" db="EMBL/GenBank/DDBJ databases">
        <title>Evolutionary Origins and Diversification of the Mycorrhizal Mutualists.</title>
        <authorList>
            <consortium name="DOE Joint Genome Institute"/>
            <consortium name="Mycorrhizal Genomics Consortium"/>
            <person name="Kohler A."/>
            <person name="Kuo A."/>
            <person name="Nagy L.G."/>
            <person name="Floudas D."/>
            <person name="Copeland A."/>
            <person name="Barry K.W."/>
            <person name="Cichocki N."/>
            <person name="Veneault-Fourrey C."/>
            <person name="LaButti K."/>
            <person name="Lindquist E.A."/>
            <person name="Lipzen A."/>
            <person name="Lundell T."/>
            <person name="Morin E."/>
            <person name="Murat C."/>
            <person name="Riley R."/>
            <person name="Ohm R."/>
            <person name="Sun H."/>
            <person name="Tunlid A."/>
            <person name="Henrissat B."/>
            <person name="Grigoriev I.V."/>
            <person name="Hibbett D.S."/>
            <person name="Martin F."/>
        </authorList>
    </citation>
    <scope>NUCLEOTIDE SEQUENCE [LARGE SCALE GENOMIC DNA]</scope>
    <source>
        <strain evidence="5">Zn</strain>
    </source>
</reference>
<dbReference type="OrthoDB" id="6255506at2759"/>
<dbReference type="GO" id="GO:0006606">
    <property type="term" value="P:protein import into nucleus"/>
    <property type="evidence" value="ECO:0007669"/>
    <property type="project" value="InterPro"/>
</dbReference>
<proteinExistence type="inferred from homology"/>
<dbReference type="InterPro" id="IPR040150">
    <property type="entry name" value="Iwr1"/>
</dbReference>
<feature type="compositionally biased region" description="Polar residues" evidence="2">
    <location>
        <begin position="132"/>
        <end position="141"/>
    </location>
</feature>
<evidence type="ECO:0000256" key="1">
    <source>
        <dbReference type="ARBA" id="ARBA00010218"/>
    </source>
</evidence>